<evidence type="ECO:0000256" key="1">
    <source>
        <dbReference type="SAM" id="MobiDB-lite"/>
    </source>
</evidence>
<name>A0ABY1BX29_MYXFU</name>
<comment type="caution">
    <text evidence="3">The sequence shown here is derived from an EMBL/GenBank/DDBJ whole genome shotgun (WGS) entry which is preliminary data.</text>
</comment>
<gene>
    <name evidence="3" type="ORF">SAMN05443572_101725</name>
</gene>
<accession>A0ABY1BX29</accession>
<organism evidence="3 4">
    <name type="scientific">Myxococcus fulvus</name>
    <dbReference type="NCBI Taxonomy" id="33"/>
    <lineage>
        <taxon>Bacteria</taxon>
        <taxon>Pseudomonadati</taxon>
        <taxon>Myxococcota</taxon>
        <taxon>Myxococcia</taxon>
        <taxon>Myxococcales</taxon>
        <taxon>Cystobacterineae</taxon>
        <taxon>Myxococcaceae</taxon>
        <taxon>Myxococcus</taxon>
    </lineage>
</organism>
<proteinExistence type="predicted"/>
<sequence>MARSPSGPRRALGRFGAVLLSFGVVAPASAQLATSQRSGPIRLQVGDQALSVSLGKERLRGGGFDLRRTGESFQGTLRGGDVELGWRRGPIVGRVGLEDTRLELSRYSSEQGMRVDGELSNWSTSLVFSPVGISGDVGGCNYSLTVAGGRYTGWRTCQPDLEGEPTAVTLSLPETVLALDTTEQAALLSLLLSAKGLPPAPPREAPANTGRTLEGPGLNDTPRR</sequence>
<feature type="chain" id="PRO_5046445802" evidence="2">
    <location>
        <begin position="31"/>
        <end position="224"/>
    </location>
</feature>
<evidence type="ECO:0000313" key="4">
    <source>
        <dbReference type="Proteomes" id="UP000183760"/>
    </source>
</evidence>
<feature type="region of interest" description="Disordered" evidence="1">
    <location>
        <begin position="197"/>
        <end position="224"/>
    </location>
</feature>
<dbReference type="RefSeq" id="WP_143096936.1">
    <property type="nucleotide sequence ID" value="NZ_BJXR01000012.1"/>
</dbReference>
<protein>
    <submittedName>
        <fullName evidence="3">Uncharacterized protein</fullName>
    </submittedName>
</protein>
<dbReference type="EMBL" id="FOIB01000001">
    <property type="protein sequence ID" value="SES97288.1"/>
    <property type="molecule type" value="Genomic_DNA"/>
</dbReference>
<evidence type="ECO:0000256" key="2">
    <source>
        <dbReference type="SAM" id="SignalP"/>
    </source>
</evidence>
<keyword evidence="4" id="KW-1185">Reference proteome</keyword>
<feature type="signal peptide" evidence="2">
    <location>
        <begin position="1"/>
        <end position="30"/>
    </location>
</feature>
<keyword evidence="2" id="KW-0732">Signal</keyword>
<reference evidence="3 4" key="1">
    <citation type="submission" date="2016-10" db="EMBL/GenBank/DDBJ databases">
        <authorList>
            <person name="Varghese N."/>
            <person name="Submissions S."/>
        </authorList>
    </citation>
    <scope>NUCLEOTIDE SEQUENCE [LARGE SCALE GENOMIC DNA]</scope>
    <source>
        <strain evidence="3 4">DSM 16525</strain>
    </source>
</reference>
<dbReference type="Proteomes" id="UP000183760">
    <property type="component" value="Unassembled WGS sequence"/>
</dbReference>
<evidence type="ECO:0000313" key="3">
    <source>
        <dbReference type="EMBL" id="SES97288.1"/>
    </source>
</evidence>